<sequence length="375" mass="40937">MNPSTLSPISLRSPQQPKPHSISSAYSSDELPNIVPQRPPRSDRQRADSTSSPTISGAQYYQYYYSQRQQQQYEQYMSSSPPSSRPSPRSTPNSYAMSYPSQPSSPMSFQLPPSALSPAKDDMPRSGSISHQPSRANSTLGIQIPQLQASSSLVSPSYRTPRMSPGLSSASGSASDSVVGGSSTSSGGAGVGAGVGELSVSTLSTMPPLALPGSFLEEQSDYAEYYSDVGIISQQQEDLQQRQFRQHYQNALLSIPISPHQTIHRQQPTVAEYSPQHLNVSMFLPSPMMSPTTPPFTGDFSALSLDDSASNRLSVAPHPLTEDTQAYPEGYYQGRPHIPIESFLMPTQEQYPPDRDWKVFCSLAAPQSRQWKHEG</sequence>
<proteinExistence type="predicted"/>
<organism evidence="2 3">
    <name type="scientific">Lobosporangium transversale</name>
    <dbReference type="NCBI Taxonomy" id="64571"/>
    <lineage>
        <taxon>Eukaryota</taxon>
        <taxon>Fungi</taxon>
        <taxon>Fungi incertae sedis</taxon>
        <taxon>Mucoromycota</taxon>
        <taxon>Mortierellomycotina</taxon>
        <taxon>Mortierellomycetes</taxon>
        <taxon>Mortierellales</taxon>
        <taxon>Mortierellaceae</taxon>
        <taxon>Lobosporangium</taxon>
    </lineage>
</organism>
<evidence type="ECO:0000313" key="3">
    <source>
        <dbReference type="Proteomes" id="UP000193648"/>
    </source>
</evidence>
<feature type="region of interest" description="Disordered" evidence="1">
    <location>
        <begin position="1"/>
        <end position="136"/>
    </location>
</feature>
<dbReference type="RefSeq" id="XP_021879906.1">
    <property type="nucleotide sequence ID" value="XM_022019322.1"/>
</dbReference>
<feature type="compositionally biased region" description="Low complexity" evidence="1">
    <location>
        <begin position="164"/>
        <end position="186"/>
    </location>
</feature>
<feature type="compositionally biased region" description="Low complexity" evidence="1">
    <location>
        <begin position="59"/>
        <end position="114"/>
    </location>
</feature>
<dbReference type="InParanoid" id="A0A1Y2GIR2"/>
<dbReference type="EMBL" id="MCFF01000026">
    <property type="protein sequence ID" value="ORZ12041.1"/>
    <property type="molecule type" value="Genomic_DNA"/>
</dbReference>
<name>A0A1Y2GIR2_9FUNG</name>
<dbReference type="GeneID" id="33561167"/>
<feature type="compositionally biased region" description="Polar residues" evidence="1">
    <location>
        <begin position="48"/>
        <end position="57"/>
    </location>
</feature>
<protein>
    <submittedName>
        <fullName evidence="2">Uncharacterized protein</fullName>
    </submittedName>
</protein>
<dbReference type="Proteomes" id="UP000193648">
    <property type="component" value="Unassembled WGS sequence"/>
</dbReference>
<dbReference type="AlphaFoldDB" id="A0A1Y2GIR2"/>
<keyword evidence="3" id="KW-1185">Reference proteome</keyword>
<feature type="region of interest" description="Disordered" evidence="1">
    <location>
        <begin position="151"/>
        <end position="190"/>
    </location>
</feature>
<feature type="compositionally biased region" description="Polar residues" evidence="1">
    <location>
        <begin position="1"/>
        <end position="15"/>
    </location>
</feature>
<evidence type="ECO:0000313" key="2">
    <source>
        <dbReference type="EMBL" id="ORZ12041.1"/>
    </source>
</evidence>
<reference evidence="2 3" key="1">
    <citation type="submission" date="2016-07" db="EMBL/GenBank/DDBJ databases">
        <title>Pervasive Adenine N6-methylation of Active Genes in Fungi.</title>
        <authorList>
            <consortium name="DOE Joint Genome Institute"/>
            <person name="Mondo S.J."/>
            <person name="Dannebaum R.O."/>
            <person name="Kuo R.C."/>
            <person name="Labutti K."/>
            <person name="Haridas S."/>
            <person name="Kuo A."/>
            <person name="Salamov A."/>
            <person name="Ahrendt S.R."/>
            <person name="Lipzen A."/>
            <person name="Sullivan W."/>
            <person name="Andreopoulos W.B."/>
            <person name="Clum A."/>
            <person name="Lindquist E."/>
            <person name="Daum C."/>
            <person name="Ramamoorthy G.K."/>
            <person name="Gryganskyi A."/>
            <person name="Culley D."/>
            <person name="Magnuson J.K."/>
            <person name="James T.Y."/>
            <person name="O'Malley M.A."/>
            <person name="Stajich J.E."/>
            <person name="Spatafora J.W."/>
            <person name="Visel A."/>
            <person name="Grigoriev I.V."/>
        </authorList>
    </citation>
    <scope>NUCLEOTIDE SEQUENCE [LARGE SCALE GENOMIC DNA]</scope>
    <source>
        <strain evidence="2 3">NRRL 3116</strain>
    </source>
</reference>
<dbReference type="OrthoDB" id="2448706at2759"/>
<feature type="compositionally biased region" description="Polar residues" evidence="1">
    <location>
        <begin position="127"/>
        <end position="136"/>
    </location>
</feature>
<gene>
    <name evidence="2" type="ORF">BCR41DRAFT_103509</name>
</gene>
<comment type="caution">
    <text evidence="2">The sequence shown here is derived from an EMBL/GenBank/DDBJ whole genome shotgun (WGS) entry which is preliminary data.</text>
</comment>
<accession>A0A1Y2GIR2</accession>
<evidence type="ECO:0000256" key="1">
    <source>
        <dbReference type="SAM" id="MobiDB-lite"/>
    </source>
</evidence>